<evidence type="ECO:0000313" key="3">
    <source>
        <dbReference type="Proteomes" id="UP000315540"/>
    </source>
</evidence>
<dbReference type="AlphaFoldDB" id="A0A504JJY4"/>
<evidence type="ECO:0000259" key="1">
    <source>
        <dbReference type="Pfam" id="PF13480"/>
    </source>
</evidence>
<accession>A0A504JJY4</accession>
<dbReference type="InterPro" id="IPR016181">
    <property type="entry name" value="Acyl_CoA_acyltransferase"/>
</dbReference>
<feature type="domain" description="BioF2-like acetyltransferase" evidence="1">
    <location>
        <begin position="166"/>
        <end position="297"/>
    </location>
</feature>
<dbReference type="GO" id="GO:0016740">
    <property type="term" value="F:transferase activity"/>
    <property type="evidence" value="ECO:0007669"/>
    <property type="project" value="UniProtKB-KW"/>
</dbReference>
<keyword evidence="2" id="KW-0808">Transferase</keyword>
<comment type="caution">
    <text evidence="2">The sequence shown here is derived from an EMBL/GenBank/DDBJ whole genome shotgun (WGS) entry which is preliminary data.</text>
</comment>
<dbReference type="InterPro" id="IPR038740">
    <property type="entry name" value="BioF2-like_GNAT_dom"/>
</dbReference>
<organism evidence="2 3">
    <name type="scientific">Aquimarina algicola</name>
    <dbReference type="NCBI Taxonomy" id="2589995"/>
    <lineage>
        <taxon>Bacteria</taxon>
        <taxon>Pseudomonadati</taxon>
        <taxon>Bacteroidota</taxon>
        <taxon>Flavobacteriia</taxon>
        <taxon>Flavobacteriales</taxon>
        <taxon>Flavobacteriaceae</taxon>
        <taxon>Aquimarina</taxon>
    </lineage>
</organism>
<dbReference type="RefSeq" id="WP_140589377.1">
    <property type="nucleotide sequence ID" value="NZ_VFWZ01000001.1"/>
</dbReference>
<gene>
    <name evidence="2" type="ORF">FHK87_02505</name>
</gene>
<dbReference type="PANTHER" id="PTHR36174">
    <property type="entry name" value="LIPID II:GLYCINE GLYCYLTRANSFERASE"/>
    <property type="match status" value="1"/>
</dbReference>
<evidence type="ECO:0000313" key="2">
    <source>
        <dbReference type="EMBL" id="TPN89112.1"/>
    </source>
</evidence>
<sequence length="362" mass="42928">MKQNYKLLTKDFDDISDLENYKNLLHNLWNNNVYYSVEHLLHFQKDTDVLKFFLFEKDGSPIILMPFVFRKVMIKGKEHPYFDVISPYGYSGPLFNDTVLEEDLEEFWVHVDKWYLENNVITEFIRFSLNENSVKYSGALVKTLSNVRGTLLDNFEDQWTAFLPKVRNNYRKATSYDLDFKIFNKSEITKDIIKIFNDIYVETMHRNNADSIYFFSNVYFENLILSNINNFSIAIAYYQDIPVSIELIIHYKETMFAFLGGTNAEYFSYRPNDFLRVKIIEWAIQSKIQHYVLGGGMKDGDGLYKNKKSLFPKDEDVIFYTGRKIVNETVYDELCSSANPEYSDVHKQNLKDYFFPFYRLSV</sequence>
<protein>
    <submittedName>
        <fullName evidence="2">GNAT family N-acetyltransferase</fullName>
    </submittedName>
</protein>
<dbReference type="EMBL" id="VFWZ01000001">
    <property type="protein sequence ID" value="TPN89112.1"/>
    <property type="molecule type" value="Genomic_DNA"/>
</dbReference>
<name>A0A504JJY4_9FLAO</name>
<proteinExistence type="predicted"/>
<dbReference type="PANTHER" id="PTHR36174:SF1">
    <property type="entry name" value="LIPID II:GLYCINE GLYCYLTRANSFERASE"/>
    <property type="match status" value="1"/>
</dbReference>
<dbReference type="Proteomes" id="UP000315540">
    <property type="component" value="Unassembled WGS sequence"/>
</dbReference>
<dbReference type="Gene3D" id="3.40.630.30">
    <property type="match status" value="1"/>
</dbReference>
<reference evidence="2 3" key="1">
    <citation type="submission" date="2019-06" db="EMBL/GenBank/DDBJ databases">
        <authorList>
            <person name="Meng X."/>
        </authorList>
    </citation>
    <scope>NUCLEOTIDE SEQUENCE [LARGE SCALE GENOMIC DNA]</scope>
    <source>
        <strain evidence="2 3">M625</strain>
    </source>
</reference>
<dbReference type="SUPFAM" id="SSF55729">
    <property type="entry name" value="Acyl-CoA N-acyltransferases (Nat)"/>
    <property type="match status" value="1"/>
</dbReference>
<dbReference type="InterPro" id="IPR050644">
    <property type="entry name" value="PG_Glycine_Bridge_Synth"/>
</dbReference>
<keyword evidence="3" id="KW-1185">Reference proteome</keyword>
<dbReference type="Pfam" id="PF13480">
    <property type="entry name" value="Acetyltransf_6"/>
    <property type="match status" value="1"/>
</dbReference>
<dbReference type="OrthoDB" id="9785911at2"/>